<evidence type="ECO:0000256" key="6">
    <source>
        <dbReference type="ARBA" id="ARBA00023136"/>
    </source>
</evidence>
<evidence type="ECO:0000313" key="9">
    <source>
        <dbReference type="EMBL" id="EPF30138.1"/>
    </source>
</evidence>
<protein>
    <recommendedName>
        <fullName evidence="8">ABC transmembrane type-1 domain-containing protein</fullName>
    </recommendedName>
</protein>
<dbReference type="Proteomes" id="UP000014634">
    <property type="component" value="Unassembled WGS sequence"/>
</dbReference>
<dbReference type="CDD" id="cd06261">
    <property type="entry name" value="TM_PBP2"/>
    <property type="match status" value="1"/>
</dbReference>
<dbReference type="Gene3D" id="1.10.3720.10">
    <property type="entry name" value="MetI-like"/>
    <property type="match status" value="1"/>
</dbReference>
<proteinExistence type="inferred from homology"/>
<feature type="domain" description="ABC transmembrane type-1" evidence="8">
    <location>
        <begin position="73"/>
        <end position="296"/>
    </location>
</feature>
<evidence type="ECO:0000256" key="4">
    <source>
        <dbReference type="ARBA" id="ARBA00022692"/>
    </source>
</evidence>
<evidence type="ECO:0000313" key="10">
    <source>
        <dbReference type="Proteomes" id="UP000014634"/>
    </source>
</evidence>
<dbReference type="AlphaFoldDB" id="A0AA87NP25"/>
<keyword evidence="5 7" id="KW-1133">Transmembrane helix</keyword>
<evidence type="ECO:0000256" key="5">
    <source>
        <dbReference type="ARBA" id="ARBA00022989"/>
    </source>
</evidence>
<feature type="transmembrane region" description="Helical" evidence="7">
    <location>
        <begin position="112"/>
        <end position="132"/>
    </location>
</feature>
<evidence type="ECO:0000256" key="1">
    <source>
        <dbReference type="ARBA" id="ARBA00004651"/>
    </source>
</evidence>
<dbReference type="GO" id="GO:0055085">
    <property type="term" value="P:transmembrane transport"/>
    <property type="evidence" value="ECO:0007669"/>
    <property type="project" value="InterPro"/>
</dbReference>
<name>A0AA87NP25_TREMD</name>
<feature type="transmembrane region" description="Helical" evidence="7">
    <location>
        <begin position="161"/>
        <end position="184"/>
    </location>
</feature>
<feature type="transmembrane region" description="Helical" evidence="7">
    <location>
        <begin position="12"/>
        <end position="31"/>
    </location>
</feature>
<evidence type="ECO:0000256" key="3">
    <source>
        <dbReference type="ARBA" id="ARBA00022475"/>
    </source>
</evidence>
<comment type="similarity">
    <text evidence="7">Belongs to the binding-protein-dependent transport system permease family.</text>
</comment>
<dbReference type="Pfam" id="PF00528">
    <property type="entry name" value="BPD_transp_1"/>
    <property type="match status" value="1"/>
</dbReference>
<dbReference type="InterPro" id="IPR000515">
    <property type="entry name" value="MetI-like"/>
</dbReference>
<dbReference type="InterPro" id="IPR050809">
    <property type="entry name" value="UgpAE/MalFG_permease"/>
</dbReference>
<gene>
    <name evidence="9" type="ORF">HMPREF9195_00151</name>
</gene>
<keyword evidence="6 7" id="KW-0472">Membrane</keyword>
<organism evidence="9 10">
    <name type="scientific">Treponema medium ATCC 700293</name>
    <dbReference type="NCBI Taxonomy" id="1125700"/>
    <lineage>
        <taxon>Bacteria</taxon>
        <taxon>Pseudomonadati</taxon>
        <taxon>Spirochaetota</taxon>
        <taxon>Spirochaetia</taxon>
        <taxon>Spirochaetales</taxon>
        <taxon>Treponemataceae</taxon>
        <taxon>Treponema</taxon>
    </lineage>
</organism>
<dbReference type="PANTHER" id="PTHR43227:SF8">
    <property type="entry name" value="DIACETYLCHITOBIOSE UPTAKE SYSTEM PERMEASE PROTEIN DASB"/>
    <property type="match status" value="1"/>
</dbReference>
<dbReference type="GO" id="GO:0005886">
    <property type="term" value="C:plasma membrane"/>
    <property type="evidence" value="ECO:0007669"/>
    <property type="project" value="UniProtKB-SubCell"/>
</dbReference>
<keyword evidence="2 7" id="KW-0813">Transport</keyword>
<evidence type="ECO:0000256" key="7">
    <source>
        <dbReference type="RuleBase" id="RU363032"/>
    </source>
</evidence>
<dbReference type="InterPro" id="IPR035906">
    <property type="entry name" value="MetI-like_sf"/>
</dbReference>
<keyword evidence="3" id="KW-1003">Cell membrane</keyword>
<accession>A0AA87NP25</accession>
<comment type="subcellular location">
    <subcellularLocation>
        <location evidence="1 7">Cell membrane</location>
        <topology evidence="1 7">Multi-pass membrane protein</topology>
    </subcellularLocation>
</comment>
<dbReference type="PROSITE" id="PS50928">
    <property type="entry name" value="ABC_TM1"/>
    <property type="match status" value="1"/>
</dbReference>
<evidence type="ECO:0000259" key="8">
    <source>
        <dbReference type="PROSITE" id="PS50928"/>
    </source>
</evidence>
<feature type="transmembrane region" description="Helical" evidence="7">
    <location>
        <begin position="215"/>
        <end position="235"/>
    </location>
</feature>
<dbReference type="RefSeq" id="WP_016670477.1">
    <property type="nucleotide sequence ID" value="NZ_KE332517.1"/>
</dbReference>
<dbReference type="PANTHER" id="PTHR43227">
    <property type="entry name" value="BLL4140 PROTEIN"/>
    <property type="match status" value="1"/>
</dbReference>
<evidence type="ECO:0000256" key="2">
    <source>
        <dbReference type="ARBA" id="ARBA00022448"/>
    </source>
</evidence>
<reference evidence="9 10" key="1">
    <citation type="submission" date="2013-04" db="EMBL/GenBank/DDBJ databases">
        <title>The Genome Sequence of Treponema medium ATCC 700293.</title>
        <authorList>
            <consortium name="The Broad Institute Genomics Platform"/>
            <person name="Earl A."/>
            <person name="Ward D."/>
            <person name="Feldgarden M."/>
            <person name="Gevers D."/>
            <person name="Leonetti C."/>
            <person name="Blanton J.M."/>
            <person name="Dewhirst F.E."/>
            <person name="Izard J."/>
            <person name="Walker B."/>
            <person name="Young S."/>
            <person name="Zeng Q."/>
            <person name="Gargeya S."/>
            <person name="Fitzgerald M."/>
            <person name="Haas B."/>
            <person name="Abouelleil A."/>
            <person name="Allen A.W."/>
            <person name="Alvarado L."/>
            <person name="Arachchi H.M."/>
            <person name="Berlin A.M."/>
            <person name="Chapman S.B."/>
            <person name="Gainer-Dewar J."/>
            <person name="Goldberg J."/>
            <person name="Griggs A."/>
            <person name="Gujja S."/>
            <person name="Hansen M."/>
            <person name="Howarth C."/>
            <person name="Imamovic A."/>
            <person name="Ireland A."/>
            <person name="Larimer J."/>
            <person name="McCowan C."/>
            <person name="Murphy C."/>
            <person name="Pearson M."/>
            <person name="Poon T.W."/>
            <person name="Priest M."/>
            <person name="Roberts A."/>
            <person name="Saif S."/>
            <person name="Shea T."/>
            <person name="Sisk P."/>
            <person name="Sykes S."/>
            <person name="Wortman J."/>
            <person name="Nusbaum C."/>
            <person name="Birren B."/>
        </authorList>
    </citation>
    <scope>NUCLEOTIDE SEQUENCE [LARGE SCALE GENOMIC DNA]</scope>
    <source>
        <strain evidence="9 10">ATCC 700293</strain>
    </source>
</reference>
<sequence length="305" mass="34058">MNIKKSDRYGWLIYLLPAFIVYTVFMAFPLADSIRLSFFSGSSASGKNIFVGLNNYKELFGDADNARRYWGAFGNTWYFFFIHMLVQNVLGLTFSLMLTAKGMKWTRFYQTIIFIPVTLAILVTGYLWKLILNPQWGALPLMLKNLGLETLIKPWLGEQQYALTALSLVSSWQWVGIPTMMILAGLQTIPDDLLEAADIAGCNGWQKIRYIKLPLIKPVLGMVAILTFVNNFNAFDVVFAMENVNGAPQYATDLIGTLFYRVGIAGQHPVGIPHPGMGAAIATVTFIMLMLGVGIMLRLTQGDKD</sequence>
<comment type="caution">
    <text evidence="9">The sequence shown here is derived from an EMBL/GenBank/DDBJ whole genome shotgun (WGS) entry which is preliminary data.</text>
</comment>
<keyword evidence="4 7" id="KW-0812">Transmembrane</keyword>
<dbReference type="EMBL" id="ATFE01000001">
    <property type="protein sequence ID" value="EPF30138.1"/>
    <property type="molecule type" value="Genomic_DNA"/>
</dbReference>
<feature type="transmembrane region" description="Helical" evidence="7">
    <location>
        <begin position="277"/>
        <end position="299"/>
    </location>
</feature>
<dbReference type="SUPFAM" id="SSF161098">
    <property type="entry name" value="MetI-like"/>
    <property type="match status" value="1"/>
</dbReference>
<feature type="transmembrane region" description="Helical" evidence="7">
    <location>
        <begin position="77"/>
        <end position="100"/>
    </location>
</feature>